<dbReference type="Gene3D" id="2.40.110.10">
    <property type="entry name" value="Butyryl-CoA Dehydrogenase, subunit A, domain 2"/>
    <property type="match status" value="1"/>
</dbReference>
<evidence type="ECO:0000256" key="5">
    <source>
        <dbReference type="ARBA" id="ARBA00022827"/>
    </source>
</evidence>
<sequence>MKSSYNIILSENGPQVDNPTQVEGMAPMFTPCPTERSQEIADRVERFVRDVVAPYESDLRCTAHGPTAELVHELRTKARAAGVMTPHILADGSHLTQHETAAVLKRSGLSPLGPVAVNTMAPDEGNMFLLGKVGTPAQKERFLAPLVRGDVRSAFFMTEPAEEGGAGSDPSMLSTTAVRDGNDWVLNGRKKFITGAEGASVGIIMARTGDGERAQATMFLVDLPHPAIRTERVLDTIDSSMPGGHAQVLIDGLRVPADQVLGEVNEGFRYAQVRLSPARLSHCMRWFGTVTRADEIARAYATTRKAFGKLLIDHEGVGFMLAENLIDLQQAALMIDWCAGVLDTGSAGTTESSMAKVAVSEALFRVADRCVQILGGNGVSRDTIVDQAFRELRAFRIYDGPTEVHKWSLAKKIKRDTLGARHHG</sequence>
<dbReference type="Gene3D" id="1.20.140.10">
    <property type="entry name" value="Butyryl-CoA Dehydrogenase, subunit A, domain 3"/>
    <property type="match status" value="1"/>
</dbReference>
<dbReference type="Pfam" id="PF02771">
    <property type="entry name" value="Acyl-CoA_dh_N"/>
    <property type="match status" value="1"/>
</dbReference>
<dbReference type="EC" id="1.3.8.13" evidence="10"/>
<comment type="similarity">
    <text evidence="2">Belongs to the acyl-CoA dehydrogenase family.</text>
</comment>
<evidence type="ECO:0000313" key="10">
    <source>
        <dbReference type="EMBL" id="CAG9164853.1"/>
    </source>
</evidence>
<feature type="domain" description="Acyl-CoA dehydrogenase/oxidase N-terminal" evidence="9">
    <location>
        <begin position="34"/>
        <end position="150"/>
    </location>
</feature>
<dbReference type="InterPro" id="IPR037069">
    <property type="entry name" value="AcylCoA_DH/ox_N_sf"/>
</dbReference>
<dbReference type="InterPro" id="IPR013786">
    <property type="entry name" value="AcylCoA_DH/ox_N"/>
</dbReference>
<dbReference type="PANTHER" id="PTHR48083">
    <property type="entry name" value="MEDIUM-CHAIN SPECIFIC ACYL-COA DEHYDROGENASE, MITOCHONDRIAL-RELATED"/>
    <property type="match status" value="1"/>
</dbReference>
<keyword evidence="6 10" id="KW-0560">Oxidoreductase</keyword>
<evidence type="ECO:0000259" key="9">
    <source>
        <dbReference type="Pfam" id="PF02771"/>
    </source>
</evidence>
<gene>
    <name evidence="10" type="primary">caiA_1</name>
    <name evidence="10" type="ORF">LMG23994_00679</name>
</gene>
<dbReference type="GO" id="GO:0016491">
    <property type="term" value="F:oxidoreductase activity"/>
    <property type="evidence" value="ECO:0007669"/>
    <property type="project" value="UniProtKB-KW"/>
</dbReference>
<dbReference type="InterPro" id="IPR006091">
    <property type="entry name" value="Acyl-CoA_Oxase/DH_mid-dom"/>
</dbReference>
<dbReference type="Proteomes" id="UP000701702">
    <property type="component" value="Unassembled WGS sequence"/>
</dbReference>
<dbReference type="InterPro" id="IPR009075">
    <property type="entry name" value="AcylCo_DH/oxidase_C"/>
</dbReference>
<dbReference type="InterPro" id="IPR009100">
    <property type="entry name" value="AcylCoA_DH/oxidase_NM_dom_sf"/>
</dbReference>
<keyword evidence="5" id="KW-0274">FAD</keyword>
<accession>A0ABM8WC41</accession>
<name>A0ABM8WC41_9BURK</name>
<dbReference type="SUPFAM" id="SSF56645">
    <property type="entry name" value="Acyl-CoA dehydrogenase NM domain-like"/>
    <property type="match status" value="1"/>
</dbReference>
<dbReference type="InterPro" id="IPR050741">
    <property type="entry name" value="Acyl-CoA_dehydrogenase"/>
</dbReference>
<dbReference type="Pfam" id="PF00441">
    <property type="entry name" value="Acyl-CoA_dh_1"/>
    <property type="match status" value="1"/>
</dbReference>
<evidence type="ECO:0000313" key="11">
    <source>
        <dbReference type="Proteomes" id="UP000701702"/>
    </source>
</evidence>
<proteinExistence type="inferred from homology"/>
<dbReference type="PANTHER" id="PTHR48083:SF13">
    <property type="entry name" value="ACYL-COA DEHYDROGENASE FAMILY MEMBER 11"/>
    <property type="match status" value="1"/>
</dbReference>
<dbReference type="EMBL" id="CAJZAF010000002">
    <property type="protein sequence ID" value="CAG9164853.1"/>
    <property type="molecule type" value="Genomic_DNA"/>
</dbReference>
<keyword evidence="11" id="KW-1185">Reference proteome</keyword>
<comment type="caution">
    <text evidence="10">The sequence shown here is derived from an EMBL/GenBank/DDBJ whole genome shotgun (WGS) entry which is preliminary data.</text>
</comment>
<comment type="cofactor">
    <cofactor evidence="1">
        <name>FAD</name>
        <dbReference type="ChEBI" id="CHEBI:57692"/>
    </cofactor>
</comment>
<protein>
    <submittedName>
        <fullName evidence="10">Crotonobetainyl-CoA reductase</fullName>
        <ecNumber evidence="10">1.3.8.13</ecNumber>
    </submittedName>
</protein>
<feature type="domain" description="Acyl-CoA oxidase/dehydrogenase middle" evidence="8">
    <location>
        <begin position="155"/>
        <end position="235"/>
    </location>
</feature>
<evidence type="ECO:0000256" key="3">
    <source>
        <dbReference type="ARBA" id="ARBA00011738"/>
    </source>
</evidence>
<evidence type="ECO:0000256" key="1">
    <source>
        <dbReference type="ARBA" id="ARBA00001974"/>
    </source>
</evidence>
<comment type="subunit">
    <text evidence="3">Homodimer.</text>
</comment>
<dbReference type="InterPro" id="IPR036250">
    <property type="entry name" value="AcylCo_DH-like_C"/>
</dbReference>
<dbReference type="Pfam" id="PF02770">
    <property type="entry name" value="Acyl-CoA_dh_M"/>
    <property type="match status" value="1"/>
</dbReference>
<organism evidence="10 11">
    <name type="scientific">Cupriavidus pinatubonensis</name>
    <dbReference type="NCBI Taxonomy" id="248026"/>
    <lineage>
        <taxon>Bacteria</taxon>
        <taxon>Pseudomonadati</taxon>
        <taxon>Pseudomonadota</taxon>
        <taxon>Betaproteobacteria</taxon>
        <taxon>Burkholderiales</taxon>
        <taxon>Burkholderiaceae</taxon>
        <taxon>Cupriavidus</taxon>
    </lineage>
</organism>
<dbReference type="InterPro" id="IPR046373">
    <property type="entry name" value="Acyl-CoA_Oxase/DH_mid-dom_sf"/>
</dbReference>
<evidence type="ECO:0000259" key="7">
    <source>
        <dbReference type="Pfam" id="PF00441"/>
    </source>
</evidence>
<evidence type="ECO:0000256" key="2">
    <source>
        <dbReference type="ARBA" id="ARBA00009347"/>
    </source>
</evidence>
<dbReference type="Gene3D" id="1.10.540.10">
    <property type="entry name" value="Acyl-CoA dehydrogenase/oxidase, N-terminal domain"/>
    <property type="match status" value="1"/>
</dbReference>
<evidence type="ECO:0000256" key="4">
    <source>
        <dbReference type="ARBA" id="ARBA00022630"/>
    </source>
</evidence>
<evidence type="ECO:0000259" key="8">
    <source>
        <dbReference type="Pfam" id="PF02770"/>
    </source>
</evidence>
<evidence type="ECO:0000256" key="6">
    <source>
        <dbReference type="ARBA" id="ARBA00023002"/>
    </source>
</evidence>
<reference evidence="10 11" key="1">
    <citation type="submission" date="2021-08" db="EMBL/GenBank/DDBJ databases">
        <authorList>
            <person name="Peeters C."/>
        </authorList>
    </citation>
    <scope>NUCLEOTIDE SEQUENCE [LARGE SCALE GENOMIC DNA]</scope>
    <source>
        <strain evidence="10 11">LMG 23994</strain>
    </source>
</reference>
<dbReference type="SUPFAM" id="SSF47203">
    <property type="entry name" value="Acyl-CoA dehydrogenase C-terminal domain-like"/>
    <property type="match status" value="1"/>
</dbReference>
<feature type="domain" description="Acyl-CoA dehydrogenase/oxidase C-terminal" evidence="7">
    <location>
        <begin position="265"/>
        <end position="412"/>
    </location>
</feature>
<keyword evidence="4" id="KW-0285">Flavoprotein</keyword>